<accession>A0A6A8G1Z4</accession>
<organism evidence="2 3">
    <name type="scientific">Haloferax marinum</name>
    <dbReference type="NCBI Taxonomy" id="2666143"/>
    <lineage>
        <taxon>Archaea</taxon>
        <taxon>Methanobacteriati</taxon>
        <taxon>Methanobacteriota</taxon>
        <taxon>Stenosarchaea group</taxon>
        <taxon>Halobacteria</taxon>
        <taxon>Halobacteriales</taxon>
        <taxon>Haloferacaceae</taxon>
        <taxon>Haloferax</taxon>
    </lineage>
</organism>
<name>A0A6A8G1Z4_9EURY</name>
<comment type="caution">
    <text evidence="2">The sequence shown here is derived from an EMBL/GenBank/DDBJ whole genome shotgun (WGS) entry which is preliminary data.</text>
</comment>
<sequence length="161" mass="18302">MPVYQRRTRVAAPLERVWEFHSDISGLEALTPEWMNLEIVAVRTPEGTDDAAGLVAGTEIEMSMRPFGVGPRQQWVSRILDRQEGETTAWFRDDMVGGPFRKWVHTHRFAADGEETIIEDRVEYELPFGPLGDAAGLFGGVGFEPMFRERHKRTKAAVEDR</sequence>
<gene>
    <name evidence="2" type="ORF">GJR99_00610</name>
</gene>
<dbReference type="Proteomes" id="UP000443423">
    <property type="component" value="Unassembled WGS sequence"/>
</dbReference>
<reference evidence="2 3" key="1">
    <citation type="submission" date="2019-11" db="EMBL/GenBank/DDBJ databases">
        <title>Whole genome sequence of Haloferax sp. MBLA0078.</title>
        <authorList>
            <person name="Seo M.-J."/>
            <person name="Cho E.-S."/>
        </authorList>
    </citation>
    <scope>NUCLEOTIDE SEQUENCE [LARGE SCALE GENOMIC DNA]</scope>
    <source>
        <strain evidence="2 3">MBLA0078</strain>
    </source>
</reference>
<dbReference type="RefSeq" id="WP_151108746.1">
    <property type="nucleotide sequence ID" value="NZ_WKJQ01000001.1"/>
</dbReference>
<evidence type="ECO:0000313" key="2">
    <source>
        <dbReference type="EMBL" id="MRW95070.1"/>
    </source>
</evidence>
<dbReference type="CDD" id="cd07820">
    <property type="entry name" value="SRPBCC_3"/>
    <property type="match status" value="1"/>
</dbReference>
<keyword evidence="3" id="KW-1185">Reference proteome</keyword>
<dbReference type="InterPro" id="IPR023393">
    <property type="entry name" value="START-like_dom_sf"/>
</dbReference>
<evidence type="ECO:0000259" key="1">
    <source>
        <dbReference type="Pfam" id="PF03364"/>
    </source>
</evidence>
<protein>
    <submittedName>
        <fullName evidence="2">Cyclase</fullName>
    </submittedName>
</protein>
<dbReference type="SUPFAM" id="SSF55961">
    <property type="entry name" value="Bet v1-like"/>
    <property type="match status" value="1"/>
</dbReference>
<dbReference type="Gene3D" id="3.30.530.20">
    <property type="match status" value="1"/>
</dbReference>
<evidence type="ECO:0000313" key="3">
    <source>
        <dbReference type="Proteomes" id="UP000443423"/>
    </source>
</evidence>
<dbReference type="Pfam" id="PF03364">
    <property type="entry name" value="Polyketide_cyc"/>
    <property type="match status" value="1"/>
</dbReference>
<dbReference type="InterPro" id="IPR005031">
    <property type="entry name" value="COQ10_START"/>
</dbReference>
<dbReference type="EMBL" id="WKJQ01000001">
    <property type="protein sequence ID" value="MRW95070.1"/>
    <property type="molecule type" value="Genomic_DNA"/>
</dbReference>
<proteinExistence type="predicted"/>
<dbReference type="AlphaFoldDB" id="A0A6A8G1Z4"/>
<dbReference type="OrthoDB" id="10357at2157"/>
<feature type="domain" description="Coenzyme Q-binding protein COQ10 START" evidence="1">
    <location>
        <begin position="10"/>
        <end position="140"/>
    </location>
</feature>